<comment type="caution">
    <text evidence="2">The sequence shown here is derived from an EMBL/GenBank/DDBJ whole genome shotgun (WGS) entry which is preliminary data.</text>
</comment>
<dbReference type="FunFam" id="3.30.70.270:FF:000020">
    <property type="entry name" value="Transposon Tf2-6 polyprotein-like Protein"/>
    <property type="match status" value="1"/>
</dbReference>
<dbReference type="InterPro" id="IPR041577">
    <property type="entry name" value="RT_RNaseH_2"/>
</dbReference>
<dbReference type="SUPFAM" id="SSF56672">
    <property type="entry name" value="DNA/RNA polymerases"/>
    <property type="match status" value="1"/>
</dbReference>
<organism evidence="2 3">
    <name type="scientific">Mucuna pruriens</name>
    <name type="common">Velvet bean</name>
    <name type="synonym">Dolichos pruriens</name>
    <dbReference type="NCBI Taxonomy" id="157652"/>
    <lineage>
        <taxon>Eukaryota</taxon>
        <taxon>Viridiplantae</taxon>
        <taxon>Streptophyta</taxon>
        <taxon>Embryophyta</taxon>
        <taxon>Tracheophyta</taxon>
        <taxon>Spermatophyta</taxon>
        <taxon>Magnoliopsida</taxon>
        <taxon>eudicotyledons</taxon>
        <taxon>Gunneridae</taxon>
        <taxon>Pentapetalae</taxon>
        <taxon>rosids</taxon>
        <taxon>fabids</taxon>
        <taxon>Fabales</taxon>
        <taxon>Fabaceae</taxon>
        <taxon>Papilionoideae</taxon>
        <taxon>50 kb inversion clade</taxon>
        <taxon>NPAAA clade</taxon>
        <taxon>indigoferoid/millettioid clade</taxon>
        <taxon>Phaseoleae</taxon>
        <taxon>Mucuna</taxon>
    </lineage>
</organism>
<dbReference type="OrthoDB" id="10058156at2759"/>
<protein>
    <submittedName>
        <fullName evidence="2">Retrovirus-related Pol polyprotein from transposon 17.6</fullName>
    </submittedName>
</protein>
<proteinExistence type="predicted"/>
<feature type="domain" description="Reverse transcriptase/retrotransposon-derived protein RNase H-like" evidence="1">
    <location>
        <begin position="116"/>
        <end position="176"/>
    </location>
</feature>
<dbReference type="AlphaFoldDB" id="A0A371HJY2"/>
<dbReference type="EMBL" id="QJKJ01002385">
    <property type="protein sequence ID" value="RDY03089.1"/>
    <property type="molecule type" value="Genomic_DNA"/>
</dbReference>
<dbReference type="Proteomes" id="UP000257109">
    <property type="component" value="Unassembled WGS sequence"/>
</dbReference>
<dbReference type="PANTHER" id="PTHR34072">
    <property type="entry name" value="ENZYMATIC POLYPROTEIN-RELATED"/>
    <property type="match status" value="1"/>
</dbReference>
<evidence type="ECO:0000313" key="2">
    <source>
        <dbReference type="EMBL" id="RDY03089.1"/>
    </source>
</evidence>
<dbReference type="InterPro" id="IPR043128">
    <property type="entry name" value="Rev_trsase/Diguanyl_cyclase"/>
</dbReference>
<dbReference type="PANTHER" id="PTHR34072:SF57">
    <property type="entry name" value="RNA-DIRECTED DNA POLYMERASE"/>
    <property type="match status" value="1"/>
</dbReference>
<gene>
    <name evidence="2" type="primary">pol</name>
    <name evidence="2" type="ORF">CR513_13362</name>
</gene>
<reference evidence="2" key="1">
    <citation type="submission" date="2018-05" db="EMBL/GenBank/DDBJ databases">
        <title>Draft genome of Mucuna pruriens seed.</title>
        <authorList>
            <person name="Nnadi N.E."/>
            <person name="Vos R."/>
            <person name="Hasami M.H."/>
            <person name="Devisetty U.K."/>
            <person name="Aguiy J.C."/>
        </authorList>
    </citation>
    <scope>NUCLEOTIDE SEQUENCE [LARGE SCALE GENOMIC DNA]</scope>
    <source>
        <strain evidence="2">JCA_2017</strain>
    </source>
</reference>
<dbReference type="Gene3D" id="3.30.70.270">
    <property type="match status" value="2"/>
</dbReference>
<dbReference type="Pfam" id="PF17919">
    <property type="entry name" value="RT_RNaseH_2"/>
    <property type="match status" value="1"/>
</dbReference>
<accession>A0A371HJY2</accession>
<dbReference type="InterPro" id="IPR043502">
    <property type="entry name" value="DNA/RNA_pol_sf"/>
</dbReference>
<feature type="non-terminal residue" evidence="2">
    <location>
        <position position="1"/>
    </location>
</feature>
<name>A0A371HJY2_MUCPR</name>
<sequence>MDDFTVYANSFDACLEILSKVLTRCIDTNLVLNFEKCHFMVTEGIVLEHLVPNRGIKVDKLKIDIINSLPNPISVQVVCSFLGHVGFYIRFIKNFKKIALPLSKLLQKDVGFKFDQHSVEAFRELKNRLTSAPIFLAPNWDYPFELMCDASNSALGADLGQRARVDKQVHVIANASGPDLEFNIKIKDKKGAENLVADHLSRIERESDSMPIRDEFLDEQLLHINTASPWFANIYNFVAISQLPPKAS</sequence>
<keyword evidence="3" id="KW-1185">Reference proteome</keyword>
<evidence type="ECO:0000259" key="1">
    <source>
        <dbReference type="Pfam" id="PF17919"/>
    </source>
</evidence>
<evidence type="ECO:0000313" key="3">
    <source>
        <dbReference type="Proteomes" id="UP000257109"/>
    </source>
</evidence>